<feature type="region of interest" description="Disordered" evidence="2">
    <location>
        <begin position="663"/>
        <end position="748"/>
    </location>
</feature>
<organism evidence="3 4">
    <name type="scientific">Nocardia aurantia</name>
    <dbReference type="NCBI Taxonomy" id="2585199"/>
    <lineage>
        <taxon>Bacteria</taxon>
        <taxon>Bacillati</taxon>
        <taxon>Actinomycetota</taxon>
        <taxon>Actinomycetes</taxon>
        <taxon>Mycobacteriales</taxon>
        <taxon>Nocardiaceae</taxon>
        <taxon>Nocardia</taxon>
    </lineage>
</organism>
<feature type="region of interest" description="Disordered" evidence="2">
    <location>
        <begin position="817"/>
        <end position="884"/>
    </location>
</feature>
<dbReference type="SUPFAM" id="SSF52540">
    <property type="entry name" value="P-loop containing nucleoside triphosphate hydrolases"/>
    <property type="match status" value="1"/>
</dbReference>
<protein>
    <recommendedName>
        <fullName evidence="5">TIGR02680 family protein</fullName>
    </recommendedName>
</protein>
<dbReference type="InterPro" id="IPR027417">
    <property type="entry name" value="P-loop_NTPase"/>
</dbReference>
<feature type="region of interest" description="Disordered" evidence="2">
    <location>
        <begin position="354"/>
        <end position="375"/>
    </location>
</feature>
<dbReference type="EMBL" id="WEGI01000019">
    <property type="protein sequence ID" value="MQY31430.1"/>
    <property type="molecule type" value="Genomic_DNA"/>
</dbReference>
<keyword evidence="1" id="KW-0175">Coiled coil</keyword>
<feature type="coiled-coil region" evidence="1">
    <location>
        <begin position="921"/>
        <end position="948"/>
    </location>
</feature>
<feature type="region of interest" description="Disordered" evidence="2">
    <location>
        <begin position="564"/>
        <end position="585"/>
    </location>
</feature>
<feature type="region of interest" description="Disordered" evidence="2">
    <location>
        <begin position="296"/>
        <end position="333"/>
    </location>
</feature>
<evidence type="ECO:0000256" key="2">
    <source>
        <dbReference type="SAM" id="MobiDB-lite"/>
    </source>
</evidence>
<keyword evidence="4" id="KW-1185">Reference proteome</keyword>
<dbReference type="Pfam" id="PF13558">
    <property type="entry name" value="SbcC_Walker_B"/>
    <property type="match status" value="1"/>
</dbReference>
<feature type="compositionally biased region" description="Polar residues" evidence="2">
    <location>
        <begin position="828"/>
        <end position="840"/>
    </location>
</feature>
<evidence type="ECO:0008006" key="5">
    <source>
        <dbReference type="Google" id="ProtNLM"/>
    </source>
</evidence>
<dbReference type="RefSeq" id="WP_319943984.1">
    <property type="nucleotide sequence ID" value="NZ_WEGI01000019.1"/>
</dbReference>
<sequence>MSLIHGGVRFVPTRAGIVNLWDYRDQEFCFADGRLVLRGPNGSGKTKGLEVLFPFVFDGRIEPRRLNPFAGEERTMKSNLLYRKQDSAYSYVWMEFARGDWDDPEVVTVGIGMRATKSSDKVTRWYFVADGRVGVDFSLIGADDRPLTRKQLAEQVGTDAIVDRPLDYRAAIDARMFGLGLQRYDQLINLILTLRRPQLAKNLDPRGLSQALTDGLRPLDDQLILDAARSFSDMEEVGRTLEGLVQADTATRAFVGVYRKYLAVQAKSDVDQVGTRLEAVTQAGTALFAATALRERRETERTAAETRAEEADRGYEQALSDRETLQRSSAYEGKQQLDDLADAVRRLETSAAVHRDKATKARQVVEQRAGEADHARTALEAAAAARNRGEDELRATAEEAGIDWSAVPETARAEQLTVTVRSHAEERDADVRAVRQALVLVDAAETDRSRAERAAQRAADQRDTASAALAEAEAGVTLARANTAAALREWWNTHREVFGPDATDLLPALDAAQAEGHDGPTPAEVLADHTEPLTDAIRGRREQARTAAVQAAGHLAELRAEQQRVAAEKDDAPTPFVARTDDRSGRPGAPLWQLVRFADHVTAEQSTGIEAALQAANLLDAWLCDHTLLPAHESDQFLRPLPPHLRPTGRTLADVLVVDDDVSDRNDRDRAGSATAAGGHDVRATTAGPRTPQTVSAASGGDAGNLGTGNGNGTGTGNGTETGNGNGTETGAGSGNGTGTAVGGIHPAGTAETGSGTCAQYGSIGADIRSVSKGFIAAVLSSIALDESASDDRRTGGSATSDRGRAALGMSAVPAAESVAAGGPTPSADGTGTASVSASPAVTGHGPRSDSASGGAKGPTAGSAKDPFDAENTGGNTDPVVIGTDGRYRQGVQLGRHTKAQAEFIGATARARRRAARLDELATAVETAAAAERQARAAEQAATAELARISAAAKALPRATAVFAAQRAVAEAAGVLRSRTETAAQAERDLDHAVAEHTAAEKKARTVAATHRAPRDPAALDALAAAIRHFENTGTTLLRLRGDQQREAERRREADDRLAESRDLAEAFAEEAEAARSGYQEQLRKLEMLRDALGAGAADIDRELELARERIDAARAEQKSARKAASDAIEGVGTAEGAYRAAHDALRTALTELLADVKALAPYARPDLLSLLGAGAGRWPAAEGAWSTPEQLLYRIETGGPHAQARVLPEEVQQLFDSLSAATSSVRAGEAIRKSTRSAVTAALQEFDAALAAAGQDYRLQWDAADGLTVVQVHDDQGAAALADFAERIAAARSDQELLLTDAERRILEDALLSGLAQQIHERTGDARQLIARMGAEMKQRRMSSGNTIGVHWVLADTLSESARAVCKLLDRDTADLSPDDLATVRAHFAAEIRTARAAHPERSYPEILATTLDYRAWRVFAFTLITADGTEDRLTVARHSALSGGEQSVSLHLPLFAAAHVMLDSADPQAPRLLALDEAFAGVDDNGRSELLGLSVDFDLDLFMTGYDLWITYDHVPACAHYDLAHSAAENTVSATLLVWDSRDLLAEHDGSDLTTALGSPNRRRVAHAVEGGITFDEALELAP</sequence>
<accession>A0A7K0E023</accession>
<proteinExistence type="predicted"/>
<reference evidence="3 4" key="1">
    <citation type="submission" date="2019-10" db="EMBL/GenBank/DDBJ databases">
        <title>Nocardia macrotermitis sp. nov. and Nocardia aurantia sp. nov., isolated from the gut of fungus growing-termite Macrotermes natalensis.</title>
        <authorList>
            <person name="Benndorf R."/>
            <person name="Schwitalla J."/>
            <person name="Martin K."/>
            <person name="De Beer W."/>
            <person name="Kaster A.-K."/>
            <person name="Vollmers J."/>
            <person name="Poulsen M."/>
            <person name="Beemelmanns C."/>
        </authorList>
    </citation>
    <scope>NUCLEOTIDE SEQUENCE [LARGE SCALE GENOMIC DNA]</scope>
    <source>
        <strain evidence="3 4">RB56</strain>
    </source>
</reference>
<evidence type="ECO:0000256" key="1">
    <source>
        <dbReference type="SAM" id="Coils"/>
    </source>
</evidence>
<feature type="compositionally biased region" description="Basic and acidic residues" evidence="2">
    <location>
        <begin position="296"/>
        <end position="325"/>
    </location>
</feature>
<name>A0A7K0E023_9NOCA</name>
<gene>
    <name evidence="3" type="ORF">NRB56_70390</name>
</gene>
<dbReference type="Gene3D" id="3.40.50.300">
    <property type="entry name" value="P-loop containing nucleotide triphosphate hydrolases"/>
    <property type="match status" value="1"/>
</dbReference>
<dbReference type="Proteomes" id="UP000431401">
    <property type="component" value="Unassembled WGS sequence"/>
</dbReference>
<evidence type="ECO:0000313" key="3">
    <source>
        <dbReference type="EMBL" id="MQY31430.1"/>
    </source>
</evidence>
<comment type="caution">
    <text evidence="3">The sequence shown here is derived from an EMBL/GenBank/DDBJ whole genome shotgun (WGS) entry which is preliminary data.</text>
</comment>
<feature type="coiled-coil region" evidence="1">
    <location>
        <begin position="1069"/>
        <end position="1124"/>
    </location>
</feature>
<evidence type="ECO:0000313" key="4">
    <source>
        <dbReference type="Proteomes" id="UP000431401"/>
    </source>
</evidence>
<feature type="compositionally biased region" description="Gly residues" evidence="2">
    <location>
        <begin position="701"/>
        <end position="742"/>
    </location>
</feature>